<dbReference type="InterPro" id="IPR037883">
    <property type="entry name" value="Knr4/Smi1-like_sf"/>
</dbReference>
<dbReference type="InterPro" id="IPR018958">
    <property type="entry name" value="Knr4/Smi1-like_dom"/>
</dbReference>
<dbReference type="Pfam" id="PF09346">
    <property type="entry name" value="SMI1_KNR4"/>
    <property type="match status" value="1"/>
</dbReference>
<dbReference type="PANTHER" id="PTHR47432:SF1">
    <property type="entry name" value="CELL WALL ASSEMBLY REGULATOR SMI1"/>
    <property type="match status" value="1"/>
</dbReference>
<comment type="caution">
    <text evidence="2">The sequence shown here is derived from an EMBL/GenBank/DDBJ whole genome shotgun (WGS) entry which is preliminary data.</text>
</comment>
<keyword evidence="3" id="KW-1185">Reference proteome</keyword>
<evidence type="ECO:0000259" key="1">
    <source>
        <dbReference type="Pfam" id="PF09346"/>
    </source>
</evidence>
<dbReference type="SUPFAM" id="SSF160631">
    <property type="entry name" value="SMI1/KNR4-like"/>
    <property type="match status" value="1"/>
</dbReference>
<evidence type="ECO:0000313" key="2">
    <source>
        <dbReference type="EMBL" id="MFC4633227.1"/>
    </source>
</evidence>
<name>A0ABV9HSQ8_9FLAO</name>
<dbReference type="Proteomes" id="UP001596043">
    <property type="component" value="Unassembled WGS sequence"/>
</dbReference>
<dbReference type="RefSeq" id="WP_379977422.1">
    <property type="nucleotide sequence ID" value="NZ_JBHSFV010000002.1"/>
</dbReference>
<protein>
    <submittedName>
        <fullName evidence="2">SMI1/KNR4 family protein</fullName>
    </submittedName>
</protein>
<reference evidence="3" key="1">
    <citation type="journal article" date="2019" name="Int. J. Syst. Evol. Microbiol.">
        <title>The Global Catalogue of Microorganisms (GCM) 10K type strain sequencing project: providing services to taxonomists for standard genome sequencing and annotation.</title>
        <authorList>
            <consortium name="The Broad Institute Genomics Platform"/>
            <consortium name="The Broad Institute Genome Sequencing Center for Infectious Disease"/>
            <person name="Wu L."/>
            <person name="Ma J."/>
        </authorList>
    </citation>
    <scope>NUCLEOTIDE SEQUENCE [LARGE SCALE GENOMIC DNA]</scope>
    <source>
        <strain evidence="3">YJ-61-S</strain>
    </source>
</reference>
<dbReference type="Gene3D" id="3.40.1580.10">
    <property type="entry name" value="SMI1/KNR4-like"/>
    <property type="match status" value="1"/>
</dbReference>
<evidence type="ECO:0000313" key="3">
    <source>
        <dbReference type="Proteomes" id="UP001596043"/>
    </source>
</evidence>
<dbReference type="InterPro" id="IPR051873">
    <property type="entry name" value="KNR4/SMI1_regulator"/>
</dbReference>
<organism evidence="2 3">
    <name type="scientific">Dokdonia ponticola</name>
    <dbReference type="NCBI Taxonomy" id="2041041"/>
    <lineage>
        <taxon>Bacteria</taxon>
        <taxon>Pseudomonadati</taxon>
        <taxon>Bacteroidota</taxon>
        <taxon>Flavobacteriia</taxon>
        <taxon>Flavobacteriales</taxon>
        <taxon>Flavobacteriaceae</taxon>
        <taxon>Dokdonia</taxon>
    </lineage>
</organism>
<accession>A0ABV9HSQ8</accession>
<gene>
    <name evidence="2" type="ORF">ACFO3O_04875</name>
</gene>
<proteinExistence type="predicted"/>
<feature type="domain" description="Knr4/Smi1-like" evidence="1">
    <location>
        <begin position="201"/>
        <end position="278"/>
    </location>
</feature>
<dbReference type="PANTHER" id="PTHR47432">
    <property type="entry name" value="CELL WALL ASSEMBLY REGULATOR SMI1"/>
    <property type="match status" value="1"/>
</dbReference>
<sequence length="308" mass="35730">MNITEKIQQIATWTSENFNEEVNKINYENGENDFAQIAEMLGETLPKVFSEIYTHCNGEVGNNLGILLGHEFLSTKKIISNLEFALGLRKPAKRIIIDPNASEKILNKISNLYLKSIPTKKRLGFFSKKWRKATFSCSHETYSQVSVAYENGETEKYTVKEKYSDSIFDLGSELHQLEKKDYNWDNLAFELFPDGKYTVERKDFIWEEEVNFSSCPKDAIKKKYFHHKWIPLFHDYGGNFIGIDLDPDSNGVKGQIIIYGRDEEKMIVVAESFDKFLDLTIQEINDNPSRFTSENHIHEVYMEIKNCA</sequence>
<dbReference type="EMBL" id="JBHSFV010000002">
    <property type="protein sequence ID" value="MFC4633227.1"/>
    <property type="molecule type" value="Genomic_DNA"/>
</dbReference>